<accession>A0A733Y614</accession>
<reference evidence="2" key="1">
    <citation type="journal article" date="2018" name="Genome Biol.">
        <title>SKESA: strategic k-mer extension for scrupulous assemblies.</title>
        <authorList>
            <person name="Souvorov A."/>
            <person name="Agarwala R."/>
            <person name="Lipman D.J."/>
        </authorList>
    </citation>
    <scope>NUCLEOTIDE SEQUENCE</scope>
    <source>
        <strain evidence="2">12-2229</strain>
    </source>
</reference>
<gene>
    <name evidence="2" type="ORF">G4I76_000662</name>
</gene>
<name>A0A733Y614_SALET</name>
<feature type="region of interest" description="Disordered" evidence="1">
    <location>
        <begin position="1"/>
        <end position="24"/>
    </location>
</feature>
<dbReference type="AlphaFoldDB" id="A0A733Y614"/>
<dbReference type="InterPro" id="IPR024400">
    <property type="entry name" value="DUF2635"/>
</dbReference>
<proteinExistence type="predicted"/>
<evidence type="ECO:0000313" key="2">
    <source>
        <dbReference type="EMBL" id="HAE6048973.1"/>
    </source>
</evidence>
<organism evidence="2">
    <name type="scientific">Salmonella enterica subsp. enterica serovar Javiana</name>
    <dbReference type="NCBI Taxonomy" id="363569"/>
    <lineage>
        <taxon>Bacteria</taxon>
        <taxon>Pseudomonadati</taxon>
        <taxon>Pseudomonadota</taxon>
        <taxon>Gammaproteobacteria</taxon>
        <taxon>Enterobacterales</taxon>
        <taxon>Enterobacteriaceae</taxon>
        <taxon>Salmonella</taxon>
    </lineage>
</organism>
<protein>
    <submittedName>
        <fullName evidence="2">DUF2635 domain-containing protein</fullName>
    </submittedName>
</protein>
<sequence>MFVKPVKGRSVPDPARGDLLPEEGRNVDENNYWLRREAAGDVWRTNKKVKTNGD</sequence>
<evidence type="ECO:0000256" key="1">
    <source>
        <dbReference type="SAM" id="MobiDB-lite"/>
    </source>
</evidence>
<comment type="caution">
    <text evidence="2">The sequence shown here is derived from an EMBL/GenBank/DDBJ whole genome shotgun (WGS) entry which is preliminary data.</text>
</comment>
<reference evidence="2" key="2">
    <citation type="submission" date="2018-07" db="EMBL/GenBank/DDBJ databases">
        <authorList>
            <consortium name="NCBI Pathogen Detection Project"/>
        </authorList>
    </citation>
    <scope>NUCLEOTIDE SEQUENCE</scope>
    <source>
        <strain evidence="2">12-2229</strain>
    </source>
</reference>
<dbReference type="Pfam" id="PF10948">
    <property type="entry name" value="DUF2635"/>
    <property type="match status" value="1"/>
</dbReference>
<dbReference type="EMBL" id="DAASLT010000002">
    <property type="protein sequence ID" value="HAE6048973.1"/>
    <property type="molecule type" value="Genomic_DNA"/>
</dbReference>